<name>A0A0C1E5S0_9BACT</name>
<proteinExistence type="predicted"/>
<dbReference type="Proteomes" id="UP000031307">
    <property type="component" value="Unassembled WGS sequence"/>
</dbReference>
<dbReference type="RefSeq" id="WP_006340677.1">
    <property type="nucleotide sequence ID" value="NZ_BAWW01000066.1"/>
</dbReference>
<reference evidence="1 2" key="1">
    <citation type="journal article" date="2014" name="Mol. Biol. Evol.">
        <title>Massive expansion of Ubiquitination-related gene families within the Chlamydiae.</title>
        <authorList>
            <person name="Domman D."/>
            <person name="Collingro A."/>
            <person name="Lagkouvardos I."/>
            <person name="Gehre L."/>
            <person name="Weinmaier T."/>
            <person name="Rattei T."/>
            <person name="Subtil A."/>
            <person name="Horn M."/>
        </authorList>
    </citation>
    <scope>NUCLEOTIDE SEQUENCE [LARGE SCALE GENOMIC DNA]</scope>
    <source>
        <strain evidence="1 2">OEW1</strain>
    </source>
</reference>
<organism evidence="1 2">
    <name type="scientific">Parachlamydia acanthamoebae</name>
    <dbReference type="NCBI Taxonomy" id="83552"/>
    <lineage>
        <taxon>Bacteria</taxon>
        <taxon>Pseudomonadati</taxon>
        <taxon>Chlamydiota</taxon>
        <taxon>Chlamydiia</taxon>
        <taxon>Parachlamydiales</taxon>
        <taxon>Parachlamydiaceae</taxon>
        <taxon>Parachlamydia</taxon>
    </lineage>
</organism>
<accession>A0A0C1E5S0</accession>
<sequence length="198" mass="23613">MSWIVDSLRAGEFDLETGKQIDLSMKYQFYLNGDKEHPKECVFAERLDQKVFLATEQQTVVISRLFADLHTNEKVVIVKRFEEVSTMVRVNKILSEGRIGTLIIDDENRIRLKVTESTEQIFQNLQVKNVMIKKNSHYFLSEELLSVEKFNEYDYQKLKDGHIKAWLEKRYPQQLEDPNELFVNTDEKKKRRWYLLCK</sequence>
<dbReference type="AlphaFoldDB" id="A0A0C1E5S0"/>
<dbReference type="PATRIC" id="fig|83552.4.peg.2281"/>
<gene>
    <name evidence="1" type="ORF">DB43_AA00570</name>
</gene>
<dbReference type="EMBL" id="JSAM01000111">
    <property type="protein sequence ID" value="KIA76632.1"/>
    <property type="molecule type" value="Genomic_DNA"/>
</dbReference>
<evidence type="ECO:0000313" key="2">
    <source>
        <dbReference type="Proteomes" id="UP000031307"/>
    </source>
</evidence>
<evidence type="ECO:0000313" key="1">
    <source>
        <dbReference type="EMBL" id="KIA76632.1"/>
    </source>
</evidence>
<protein>
    <submittedName>
        <fullName evidence="1">Uncharacterized protein</fullName>
    </submittedName>
</protein>
<comment type="caution">
    <text evidence="1">The sequence shown here is derived from an EMBL/GenBank/DDBJ whole genome shotgun (WGS) entry which is preliminary data.</text>
</comment>